<name>A0A2P7SRX8_9HYPH</name>
<dbReference type="AlphaFoldDB" id="A0A2P7SRX8"/>
<dbReference type="SUPFAM" id="SSF54637">
    <property type="entry name" value="Thioesterase/thiol ester dehydrase-isomerase"/>
    <property type="match status" value="1"/>
</dbReference>
<dbReference type="Proteomes" id="UP000241229">
    <property type="component" value="Unassembled WGS sequence"/>
</dbReference>
<sequence length="151" mass="16390">MTRVFESPGELKAAVGQAIGPGEWLTVTQKMIDDFAEATGDKQWIHVDVERAGREAPGGKTIAHGYLTLALLGVLQPPLYTVKARRILNYGIDKLRFLNAVPAGSRVRLVTSIKSVEEASGGLRATAELTIEIEGEKRPALVADIIFLYFA</sequence>
<proteinExistence type="predicted"/>
<dbReference type="Pfam" id="PF01575">
    <property type="entry name" value="MaoC_dehydratas"/>
    <property type="match status" value="1"/>
</dbReference>
<reference evidence="2 3" key="1">
    <citation type="submission" date="2018-03" db="EMBL/GenBank/DDBJ databases">
        <title>The draft genome of Mesorhizobium sp. 6GN-30.</title>
        <authorList>
            <person name="Liu L."/>
            <person name="Li L."/>
            <person name="Wang T."/>
            <person name="Zhang X."/>
            <person name="Liang L."/>
        </authorList>
    </citation>
    <scope>NUCLEOTIDE SEQUENCE [LARGE SCALE GENOMIC DNA]</scope>
    <source>
        <strain evidence="2 3">6GN30</strain>
    </source>
</reference>
<dbReference type="InterPro" id="IPR002539">
    <property type="entry name" value="MaoC-like_dom"/>
</dbReference>
<dbReference type="InterPro" id="IPR029069">
    <property type="entry name" value="HotDog_dom_sf"/>
</dbReference>
<evidence type="ECO:0000313" key="3">
    <source>
        <dbReference type="Proteomes" id="UP000241229"/>
    </source>
</evidence>
<dbReference type="CDD" id="cd03450">
    <property type="entry name" value="NodN"/>
    <property type="match status" value="1"/>
</dbReference>
<comment type="caution">
    <text evidence="2">The sequence shown here is derived from an EMBL/GenBank/DDBJ whole genome shotgun (WGS) entry which is preliminary data.</text>
</comment>
<gene>
    <name evidence="2" type="ORF">C7I84_02475</name>
</gene>
<dbReference type="EMBL" id="PXYK01000002">
    <property type="protein sequence ID" value="PSJ65230.1"/>
    <property type="molecule type" value="Genomic_DNA"/>
</dbReference>
<evidence type="ECO:0000313" key="2">
    <source>
        <dbReference type="EMBL" id="PSJ65230.1"/>
    </source>
</evidence>
<accession>A0A2P7SRX8</accession>
<feature type="domain" description="MaoC-like" evidence="1">
    <location>
        <begin position="13"/>
        <end position="117"/>
    </location>
</feature>
<dbReference type="PANTHER" id="PTHR42993">
    <property type="entry name" value="MAOC-LIKE DEHYDRATASE DOMAIN-CONTAINING PROTEIN"/>
    <property type="match status" value="1"/>
</dbReference>
<dbReference type="Gene3D" id="3.10.129.10">
    <property type="entry name" value="Hotdog Thioesterase"/>
    <property type="match status" value="1"/>
</dbReference>
<evidence type="ECO:0000259" key="1">
    <source>
        <dbReference type="Pfam" id="PF01575"/>
    </source>
</evidence>
<dbReference type="RefSeq" id="WP_106770570.1">
    <property type="nucleotide sequence ID" value="NZ_PXYK01000002.1"/>
</dbReference>
<dbReference type="PANTHER" id="PTHR42993:SF1">
    <property type="entry name" value="MAOC-LIKE DEHYDRATASE DOMAIN-CONTAINING PROTEIN"/>
    <property type="match status" value="1"/>
</dbReference>
<dbReference type="InterPro" id="IPR039375">
    <property type="entry name" value="NodN-like"/>
</dbReference>
<dbReference type="OrthoDB" id="9801735at2"/>
<organism evidence="2 3">
    <name type="scientific">Kumtagia ephedrae</name>
    <dbReference type="NCBI Taxonomy" id="2116701"/>
    <lineage>
        <taxon>Bacteria</taxon>
        <taxon>Pseudomonadati</taxon>
        <taxon>Pseudomonadota</taxon>
        <taxon>Alphaproteobacteria</taxon>
        <taxon>Hyphomicrobiales</taxon>
        <taxon>Phyllobacteriaceae</taxon>
        <taxon>Kumtagia</taxon>
    </lineage>
</organism>
<protein>
    <recommendedName>
        <fullName evidence="1">MaoC-like domain-containing protein</fullName>
    </recommendedName>
</protein>
<keyword evidence="3" id="KW-1185">Reference proteome</keyword>